<proteinExistence type="predicted"/>
<organism evidence="1 2">
    <name type="scientific">Paenibacillus borealis</name>
    <dbReference type="NCBI Taxonomy" id="160799"/>
    <lineage>
        <taxon>Bacteria</taxon>
        <taxon>Bacillati</taxon>
        <taxon>Bacillota</taxon>
        <taxon>Bacilli</taxon>
        <taxon>Bacillales</taxon>
        <taxon>Paenibacillaceae</taxon>
        <taxon>Paenibacillus</taxon>
    </lineage>
</organism>
<accession>A0ABX3H245</accession>
<evidence type="ECO:0000313" key="1">
    <source>
        <dbReference type="EMBL" id="OMD41235.1"/>
    </source>
</evidence>
<sequence length="77" mass="8890">MKIAITLLLYAIAFVWGCTWLRGEGSKLHRLWFGCILVWCAYENICGITETPHFNMATLYITYFQPAGRFIIKWLGG</sequence>
<protein>
    <submittedName>
        <fullName evidence="1">Uncharacterized protein</fullName>
    </submittedName>
</protein>
<dbReference type="Proteomes" id="UP000187412">
    <property type="component" value="Unassembled WGS sequence"/>
</dbReference>
<keyword evidence="2" id="KW-1185">Reference proteome</keyword>
<name>A0ABX3H245_PAEBO</name>
<comment type="caution">
    <text evidence="1">The sequence shown here is derived from an EMBL/GenBank/DDBJ whole genome shotgun (WGS) entry which is preliminary data.</text>
</comment>
<evidence type="ECO:0000313" key="2">
    <source>
        <dbReference type="Proteomes" id="UP000187412"/>
    </source>
</evidence>
<reference evidence="1 2" key="1">
    <citation type="submission" date="2016-10" db="EMBL/GenBank/DDBJ databases">
        <title>Paenibacillus species isolates.</title>
        <authorList>
            <person name="Beno S.M."/>
        </authorList>
    </citation>
    <scope>NUCLEOTIDE SEQUENCE [LARGE SCALE GENOMIC DNA]</scope>
    <source>
        <strain evidence="1 2">FSL H7-0744</strain>
    </source>
</reference>
<dbReference type="RefSeq" id="WP_076113668.1">
    <property type="nucleotide sequence ID" value="NZ_MPTB01000047.1"/>
</dbReference>
<dbReference type="EMBL" id="MPTB01000047">
    <property type="protein sequence ID" value="OMD41235.1"/>
    <property type="molecule type" value="Genomic_DNA"/>
</dbReference>
<gene>
    <name evidence="1" type="ORF">BSK56_27630</name>
</gene>